<keyword evidence="6 8" id="KW-0030">Aminoacyl-tRNA synthetase</keyword>
<feature type="short sequence motif" description="'KMSKS' region" evidence="8">
    <location>
        <begin position="225"/>
        <end position="229"/>
    </location>
</feature>
<keyword evidence="2 8" id="KW-0547">Nucleotide-binding</keyword>
<comment type="similarity">
    <text evidence="8">Belongs to the class-I aminoacyl-tRNA synthetase family. TyrS type 1 subfamily.</text>
</comment>
<dbReference type="Pfam" id="PF22421">
    <property type="entry name" value="SYY_C-terminal"/>
    <property type="match status" value="1"/>
</dbReference>
<evidence type="ECO:0000256" key="8">
    <source>
        <dbReference type="HAMAP-Rule" id="MF_02006"/>
    </source>
</evidence>
<evidence type="ECO:0000256" key="2">
    <source>
        <dbReference type="ARBA" id="ARBA00022741"/>
    </source>
</evidence>
<dbReference type="FunFam" id="1.10.240.10:FF:000001">
    <property type="entry name" value="Tyrosine--tRNA ligase"/>
    <property type="match status" value="1"/>
</dbReference>
<keyword evidence="1 8" id="KW-0436">Ligase</keyword>
<dbReference type="InterPro" id="IPR036986">
    <property type="entry name" value="S4_RNA-bd_sf"/>
</dbReference>
<feature type="binding site" evidence="8">
    <location>
        <position position="34"/>
    </location>
    <ligand>
        <name>L-tyrosine</name>
        <dbReference type="ChEBI" id="CHEBI:58315"/>
    </ligand>
</feature>
<protein>
    <recommendedName>
        <fullName evidence="8">Tyrosine--tRNA ligase</fullName>
        <ecNumber evidence="8">6.1.1.1</ecNumber>
    </recommendedName>
    <alternativeName>
        <fullName evidence="8">Tyrosyl-tRNA synthetase</fullName>
        <shortName evidence="8">TyrRS</shortName>
    </alternativeName>
</protein>
<dbReference type="Gene3D" id="3.40.50.620">
    <property type="entry name" value="HUPs"/>
    <property type="match status" value="1"/>
</dbReference>
<dbReference type="NCBIfam" id="TIGR00234">
    <property type="entry name" value="tyrS"/>
    <property type="match status" value="1"/>
</dbReference>
<keyword evidence="4 9" id="KW-0694">RNA-binding</keyword>
<feature type="binding site" evidence="8">
    <location>
        <position position="228"/>
    </location>
    <ligand>
        <name>ATP</name>
        <dbReference type="ChEBI" id="CHEBI:30616"/>
    </ligand>
</feature>
<dbReference type="GO" id="GO:0004831">
    <property type="term" value="F:tyrosine-tRNA ligase activity"/>
    <property type="evidence" value="ECO:0007669"/>
    <property type="project" value="UniProtKB-UniRule"/>
</dbReference>
<evidence type="ECO:0000256" key="7">
    <source>
        <dbReference type="ARBA" id="ARBA00048248"/>
    </source>
</evidence>
<evidence type="ECO:0000256" key="3">
    <source>
        <dbReference type="ARBA" id="ARBA00022840"/>
    </source>
</evidence>
<evidence type="ECO:0000256" key="6">
    <source>
        <dbReference type="ARBA" id="ARBA00023146"/>
    </source>
</evidence>
<comment type="function">
    <text evidence="8">Catalyzes the attachment of tyrosine to tRNA(Tyr) in a two-step reaction: tyrosine is first activated by ATP to form Tyr-AMP and then transferred to the acceptor end of tRNA(Tyr).</text>
</comment>
<dbReference type="InterPro" id="IPR054608">
    <property type="entry name" value="SYY-like_C"/>
</dbReference>
<keyword evidence="3 8" id="KW-0067">ATP-binding</keyword>
<dbReference type="Pfam" id="PF00579">
    <property type="entry name" value="tRNA-synt_1b"/>
    <property type="match status" value="1"/>
</dbReference>
<dbReference type="Proteomes" id="UP001337580">
    <property type="component" value="Chromosome"/>
</dbReference>
<dbReference type="Gene3D" id="1.10.240.10">
    <property type="entry name" value="Tyrosyl-Transfer RNA Synthetase"/>
    <property type="match status" value="1"/>
</dbReference>
<dbReference type="SUPFAM" id="SSF52374">
    <property type="entry name" value="Nucleotidylyl transferase"/>
    <property type="match status" value="1"/>
</dbReference>
<organism evidence="11">
    <name type="scientific">Candidatus Improbicoccus pseudotrichonymphae</name>
    <dbReference type="NCBI Taxonomy" id="3033792"/>
    <lineage>
        <taxon>Bacteria</taxon>
        <taxon>Bacillati</taxon>
        <taxon>Bacillota</taxon>
        <taxon>Clostridia</taxon>
        <taxon>Candidatus Improbicoccus</taxon>
    </lineage>
</organism>
<dbReference type="GO" id="GO:0005524">
    <property type="term" value="F:ATP binding"/>
    <property type="evidence" value="ECO:0007669"/>
    <property type="project" value="UniProtKB-UniRule"/>
</dbReference>
<dbReference type="Gene3D" id="3.10.290.10">
    <property type="entry name" value="RNA-binding S4 domain"/>
    <property type="match status" value="1"/>
</dbReference>
<evidence type="ECO:0000256" key="9">
    <source>
        <dbReference type="PROSITE-ProRule" id="PRU00182"/>
    </source>
</evidence>
<dbReference type="CDD" id="cd00165">
    <property type="entry name" value="S4"/>
    <property type="match status" value="1"/>
</dbReference>
<feature type="domain" description="Tyrosine--tRNA ligase SYY-like C-terminal" evidence="10">
    <location>
        <begin position="322"/>
        <end position="397"/>
    </location>
</feature>
<reference evidence="11" key="1">
    <citation type="journal article" date="2023" name="ISME J.">
        <title>Emergence of putative energy parasites within Clostridia revealed by genome analysis of a novel endosymbiotic clade.</title>
        <authorList>
            <person name="Takahashi K."/>
            <person name="Kuwahara H."/>
            <person name="Horikawa Y."/>
            <person name="Izawa K."/>
            <person name="Kato D."/>
            <person name="Inagaki T."/>
            <person name="Yuki M."/>
            <person name="Ohkuma M."/>
            <person name="Hongoh Y."/>
        </authorList>
    </citation>
    <scope>NUCLEOTIDE SEQUENCE</scope>
    <source>
        <strain evidence="11">CfP3-15</strain>
    </source>
</reference>
<dbReference type="InterPro" id="IPR002305">
    <property type="entry name" value="aa-tRNA-synth_Ic"/>
</dbReference>
<evidence type="ECO:0000256" key="5">
    <source>
        <dbReference type="ARBA" id="ARBA00022917"/>
    </source>
</evidence>
<keyword evidence="5 8" id="KW-0648">Protein biosynthesis</keyword>
<dbReference type="PRINTS" id="PR01040">
    <property type="entry name" value="TRNASYNTHTYR"/>
</dbReference>
<dbReference type="EC" id="6.1.1.1" evidence="8"/>
<evidence type="ECO:0000259" key="10">
    <source>
        <dbReference type="Pfam" id="PF22421"/>
    </source>
</evidence>
<name>A0AA48I517_9FIRM</name>
<dbReference type="InterPro" id="IPR001412">
    <property type="entry name" value="aa-tRNA-synth_I_CS"/>
</dbReference>
<dbReference type="PROSITE" id="PS00178">
    <property type="entry name" value="AA_TRNA_LIGASE_I"/>
    <property type="match status" value="1"/>
</dbReference>
<gene>
    <name evidence="8" type="primary">tyrS</name>
    <name evidence="11" type="ORF">CfP315_0834</name>
</gene>
<dbReference type="InterPro" id="IPR024107">
    <property type="entry name" value="Tyr-tRNA-ligase_bac_1"/>
</dbReference>
<dbReference type="PANTHER" id="PTHR11766:SF0">
    <property type="entry name" value="TYROSINE--TRNA LIGASE, MITOCHONDRIAL"/>
    <property type="match status" value="1"/>
</dbReference>
<feature type="binding site" evidence="8">
    <location>
        <position position="169"/>
    </location>
    <ligand>
        <name>L-tyrosine</name>
        <dbReference type="ChEBI" id="CHEBI:58315"/>
    </ligand>
</feature>
<comment type="catalytic activity">
    <reaction evidence="7 8">
        <text>tRNA(Tyr) + L-tyrosine + ATP = L-tyrosyl-tRNA(Tyr) + AMP + diphosphate + H(+)</text>
        <dbReference type="Rhea" id="RHEA:10220"/>
        <dbReference type="Rhea" id="RHEA-COMP:9706"/>
        <dbReference type="Rhea" id="RHEA-COMP:9707"/>
        <dbReference type="ChEBI" id="CHEBI:15378"/>
        <dbReference type="ChEBI" id="CHEBI:30616"/>
        <dbReference type="ChEBI" id="CHEBI:33019"/>
        <dbReference type="ChEBI" id="CHEBI:58315"/>
        <dbReference type="ChEBI" id="CHEBI:78442"/>
        <dbReference type="ChEBI" id="CHEBI:78536"/>
        <dbReference type="ChEBI" id="CHEBI:456215"/>
        <dbReference type="EC" id="6.1.1.1"/>
    </reaction>
</comment>
<evidence type="ECO:0000256" key="4">
    <source>
        <dbReference type="ARBA" id="ARBA00022884"/>
    </source>
</evidence>
<dbReference type="InterPro" id="IPR024088">
    <property type="entry name" value="Tyr-tRNA-ligase_bac-type"/>
</dbReference>
<comment type="subcellular location">
    <subcellularLocation>
        <location evidence="8">Cytoplasm</location>
    </subcellularLocation>
</comment>
<dbReference type="PANTHER" id="PTHR11766">
    <property type="entry name" value="TYROSYL-TRNA SYNTHETASE"/>
    <property type="match status" value="1"/>
</dbReference>
<dbReference type="GO" id="GO:0005829">
    <property type="term" value="C:cytosol"/>
    <property type="evidence" value="ECO:0007669"/>
    <property type="project" value="TreeGrafter"/>
</dbReference>
<dbReference type="InterPro" id="IPR002307">
    <property type="entry name" value="Tyr-tRNA-ligase"/>
</dbReference>
<dbReference type="EMBL" id="AP027924">
    <property type="protein sequence ID" value="BED92229.1"/>
    <property type="molecule type" value="Genomic_DNA"/>
</dbReference>
<keyword evidence="8" id="KW-0963">Cytoplasm</keyword>
<comment type="subunit">
    <text evidence="8">Homodimer.</text>
</comment>
<evidence type="ECO:0000256" key="1">
    <source>
        <dbReference type="ARBA" id="ARBA00022598"/>
    </source>
</evidence>
<comment type="caution">
    <text evidence="8">Lacks conserved residue(s) required for the propagation of feature annotation.</text>
</comment>
<dbReference type="InterPro" id="IPR014729">
    <property type="entry name" value="Rossmann-like_a/b/a_fold"/>
</dbReference>
<proteinExistence type="inferred from homology"/>
<accession>A0AA48I517</accession>
<evidence type="ECO:0000313" key="11">
    <source>
        <dbReference type="EMBL" id="BED92229.1"/>
    </source>
</evidence>
<dbReference type="AlphaFoldDB" id="A0AA48I517"/>
<sequence length="403" mass="46187">MKLMEELEARGLLAQTSGYNEILDLFENEKVTVYTGFDPTGDSFHVGHLVQLLTLLRLQRFGHRIVCLFGGGTAMIGDPSAKNEMRPILTKETINKNIEKFKMQAAKFLDISQCVILNNAEWLCGLDYIDFLREIGIHFSVNRMLASECYKNRLNSGLTFFELNYMLMQSYDFLILNKNYDCQVQIGGSDQWSNMLAGVELIRKKNKNKTYAISTNLLTTSDGRKMGKTEKGAIWLDSQKTSIYDFYQYFRNIDDGDVIKCFKMLTMISLEDIENYECDIEKNTNELKELMAFEITSLVHGCEEASKALDVSRKIFGKKDYEQVPQVNIKYDFFKNDEIKITDLIRLSGLSKSNSESLRLIKQGGITINDLVITDYGKCFKEEDLKNGIVIKKGKKRIIKCVI</sequence>
<dbReference type="CDD" id="cd00805">
    <property type="entry name" value="TyrRS_core"/>
    <property type="match status" value="1"/>
</dbReference>
<dbReference type="HAMAP" id="MF_02006">
    <property type="entry name" value="Tyr_tRNA_synth_type1"/>
    <property type="match status" value="1"/>
</dbReference>
<dbReference type="KEGG" id="ips:CfP315_0834"/>
<feature type="binding site" evidence="8">
    <location>
        <position position="165"/>
    </location>
    <ligand>
        <name>L-tyrosine</name>
        <dbReference type="ChEBI" id="CHEBI:58315"/>
    </ligand>
</feature>
<dbReference type="GO" id="GO:0006437">
    <property type="term" value="P:tyrosyl-tRNA aminoacylation"/>
    <property type="evidence" value="ECO:0007669"/>
    <property type="project" value="UniProtKB-UniRule"/>
</dbReference>
<dbReference type="GO" id="GO:0003723">
    <property type="term" value="F:RNA binding"/>
    <property type="evidence" value="ECO:0007669"/>
    <property type="project" value="UniProtKB-KW"/>
</dbReference>
<dbReference type="SUPFAM" id="SSF55174">
    <property type="entry name" value="Alpha-L RNA-binding motif"/>
    <property type="match status" value="1"/>
</dbReference>
<dbReference type="PROSITE" id="PS50889">
    <property type="entry name" value="S4"/>
    <property type="match status" value="1"/>
</dbReference>